<sequence>RRSRACAMRRSASCSLGRRTSPSSPSGSDTQAGTRVPAT</sequence>
<dbReference type="HOGENOM" id="CLU_3300713_0_0_11"/>
<evidence type="ECO:0000256" key="1">
    <source>
        <dbReference type="SAM" id="MobiDB-lite"/>
    </source>
</evidence>
<gene>
    <name evidence="2" type="ORF">HMPREF0058_0642</name>
</gene>
<name>C0W448_9ACTO</name>
<reference evidence="2 3" key="1">
    <citation type="submission" date="2009-01" db="EMBL/GenBank/DDBJ databases">
        <authorList>
            <person name="Qin X."/>
            <person name="Bachman B."/>
            <person name="Battles P."/>
            <person name="Bell A."/>
            <person name="Bess C."/>
            <person name="Bickham C."/>
            <person name="Chaboub L."/>
            <person name="Chen D."/>
            <person name="Coyle M."/>
            <person name="Deiros D.R."/>
            <person name="Dinh H."/>
            <person name="Forbes L."/>
            <person name="Fowler G."/>
            <person name="Francisco L."/>
            <person name="Fu Q."/>
            <person name="Gubbala S."/>
            <person name="Hale W."/>
            <person name="Han Y."/>
            <person name="Hemphill L."/>
            <person name="Highlander S.K."/>
            <person name="Hirani K."/>
            <person name="Hogues M."/>
            <person name="Jackson L."/>
            <person name="Jakkamsetti A."/>
            <person name="Javaid M."/>
            <person name="Jiang H."/>
            <person name="Korchina V."/>
            <person name="Kovar C."/>
            <person name="Lara F."/>
            <person name="Lee S."/>
            <person name="Mata R."/>
            <person name="Mathew T."/>
            <person name="Moen C."/>
            <person name="Morales K."/>
            <person name="Munidasa M."/>
            <person name="Nazareth L."/>
            <person name="Ngo R."/>
            <person name="Nguyen L."/>
            <person name="Okwuonu G."/>
            <person name="Ongeri F."/>
            <person name="Patil S."/>
            <person name="Petrosino J."/>
            <person name="Pham C."/>
            <person name="Pham P."/>
            <person name="Pu L.-L."/>
            <person name="Puazo M."/>
            <person name="Raj R."/>
            <person name="Reid J."/>
            <person name="Rouhana J."/>
            <person name="Saada N."/>
            <person name="Shang Y."/>
            <person name="Simmons D."/>
            <person name="Thornton R."/>
            <person name="Warren J."/>
            <person name="Weissenberger G."/>
            <person name="Zhang J."/>
            <person name="Zhang L."/>
            <person name="Zhou C."/>
            <person name="Zhu D."/>
            <person name="Muzny D."/>
            <person name="Worley K."/>
            <person name="Gibbs R."/>
        </authorList>
    </citation>
    <scope>NUCLEOTIDE SEQUENCE [LARGE SCALE GENOMIC DNA]</scope>
    <source>
        <strain evidence="2 3">DSM 15434</strain>
    </source>
</reference>
<dbReference type="AlphaFoldDB" id="C0W448"/>
<feature type="non-terminal residue" evidence="2">
    <location>
        <position position="1"/>
    </location>
</feature>
<evidence type="ECO:0000313" key="2">
    <source>
        <dbReference type="EMBL" id="EEH66490.1"/>
    </source>
</evidence>
<comment type="caution">
    <text evidence="2">The sequence shown here is derived from an EMBL/GenBank/DDBJ whole genome shotgun (WGS) entry which is preliminary data.</text>
</comment>
<accession>C0W448</accession>
<proteinExistence type="predicted"/>
<organism evidence="2 3">
    <name type="scientific">Actinomyces urogenitalis DSM 15434</name>
    <dbReference type="NCBI Taxonomy" id="525246"/>
    <lineage>
        <taxon>Bacteria</taxon>
        <taxon>Bacillati</taxon>
        <taxon>Actinomycetota</taxon>
        <taxon>Actinomycetes</taxon>
        <taxon>Actinomycetales</taxon>
        <taxon>Actinomycetaceae</taxon>
        <taxon>Actinomyces</taxon>
    </lineage>
</organism>
<protein>
    <submittedName>
        <fullName evidence="2">Uncharacterized protein</fullName>
    </submittedName>
</protein>
<dbReference type="EMBL" id="ACFH01000043">
    <property type="protein sequence ID" value="EEH66490.1"/>
    <property type="molecule type" value="Genomic_DNA"/>
</dbReference>
<feature type="compositionally biased region" description="Low complexity" evidence="1">
    <location>
        <begin position="1"/>
        <end position="28"/>
    </location>
</feature>
<feature type="region of interest" description="Disordered" evidence="1">
    <location>
        <begin position="1"/>
        <end position="39"/>
    </location>
</feature>
<dbReference type="Proteomes" id="UP000004778">
    <property type="component" value="Unassembled WGS sequence"/>
</dbReference>
<evidence type="ECO:0000313" key="3">
    <source>
        <dbReference type="Proteomes" id="UP000004778"/>
    </source>
</evidence>
<keyword evidence="3" id="KW-1185">Reference proteome</keyword>